<sequence>MGSCTLVVSGLLPYANWWNKKSMHANPFDEVTPSAYRMSILEVEADQFNSPVNLTSDESRAFKVLASRTGTPVHTKELLDPYFLYTYRILQMYEESMLALSAKMVGVSRGTEKATKSSLVVASRYGAVTALPATQVSEVTKEKSRKRGQGDPSDKSWSSCGRSDPSSQINLIPQGREDPLAIGTDDCADKVRKIGVMGLVPVKKRGDETAFYPSWAVVTTDTTIGDPRIAAEIVSGCILPEILKWSVAYLRPLSVRVRIPSPLLFLITNWRRTIGFIGCLQRVRRPRWSELRRSQSSWRRKRNVELGKPRPLL</sequence>
<comment type="caution">
    <text evidence="2">The sequence shown here is derived from an EMBL/GenBank/DDBJ whole genome shotgun (WGS) entry which is preliminary data.</text>
</comment>
<dbReference type="Proteomes" id="UP001141806">
    <property type="component" value="Unassembled WGS sequence"/>
</dbReference>
<dbReference type="AlphaFoldDB" id="A0A9Q0GNP8"/>
<dbReference type="EMBL" id="JAMYWD010000012">
    <property type="protein sequence ID" value="KAJ4950983.1"/>
    <property type="molecule type" value="Genomic_DNA"/>
</dbReference>
<organism evidence="2 3">
    <name type="scientific">Protea cynaroides</name>
    <dbReference type="NCBI Taxonomy" id="273540"/>
    <lineage>
        <taxon>Eukaryota</taxon>
        <taxon>Viridiplantae</taxon>
        <taxon>Streptophyta</taxon>
        <taxon>Embryophyta</taxon>
        <taxon>Tracheophyta</taxon>
        <taxon>Spermatophyta</taxon>
        <taxon>Magnoliopsida</taxon>
        <taxon>Proteales</taxon>
        <taxon>Proteaceae</taxon>
        <taxon>Protea</taxon>
    </lineage>
</organism>
<proteinExistence type="predicted"/>
<feature type="compositionally biased region" description="Polar residues" evidence="1">
    <location>
        <begin position="155"/>
        <end position="171"/>
    </location>
</feature>
<evidence type="ECO:0000313" key="2">
    <source>
        <dbReference type="EMBL" id="KAJ4950983.1"/>
    </source>
</evidence>
<gene>
    <name evidence="2" type="ORF">NE237_027815</name>
</gene>
<keyword evidence="3" id="KW-1185">Reference proteome</keyword>
<reference evidence="2" key="1">
    <citation type="journal article" date="2023" name="Plant J.">
        <title>The genome of the king protea, Protea cynaroides.</title>
        <authorList>
            <person name="Chang J."/>
            <person name="Duong T.A."/>
            <person name="Schoeman C."/>
            <person name="Ma X."/>
            <person name="Roodt D."/>
            <person name="Barker N."/>
            <person name="Li Z."/>
            <person name="Van de Peer Y."/>
            <person name="Mizrachi E."/>
        </authorList>
    </citation>
    <scope>NUCLEOTIDE SEQUENCE</scope>
    <source>
        <tissue evidence="2">Young leaves</tissue>
    </source>
</reference>
<evidence type="ECO:0000313" key="3">
    <source>
        <dbReference type="Proteomes" id="UP001141806"/>
    </source>
</evidence>
<protein>
    <submittedName>
        <fullName evidence="2">Uncharacterized protein</fullName>
    </submittedName>
</protein>
<accession>A0A9Q0GNP8</accession>
<feature type="region of interest" description="Disordered" evidence="1">
    <location>
        <begin position="136"/>
        <end position="173"/>
    </location>
</feature>
<evidence type="ECO:0000256" key="1">
    <source>
        <dbReference type="SAM" id="MobiDB-lite"/>
    </source>
</evidence>
<name>A0A9Q0GNP8_9MAGN</name>